<sequence>MKIGAHFKPEDFPTYLESVRKADEAGYDRAWLIDSQMLWQDVYVYMAQGLASTRSLTFGTAVTNTLTRHFSIAASANATLAEIWPGRVILGLGRGDSGVRTLGLKPVKTKDLAAAVPLVRALMAGEEVQVPGGGMTHLRWAEGGREVPIMMAATGPKNLSLAGALADIVMLYVGTSPAGVAWAIDKVRQGAEEAGRDPAEVEISLLCAMWVSDDQQEAWDRCRWAPAACANHLADAVRFNPDLDMPEEVLRLLKARDDYDYFAGHLDSSADHAGYLTGELIDDFAIAGDAEKCLARIRELGDLGVQEISCAYLNGEAAQMERVGSDIVPRVNAIHPVR</sequence>
<evidence type="ECO:0000313" key="3">
    <source>
        <dbReference type="EMBL" id="QEC47279.1"/>
    </source>
</evidence>
<keyword evidence="4" id="KW-1185">Reference proteome</keyword>
<organism evidence="3 4">
    <name type="scientific">Baekduia soli</name>
    <dbReference type="NCBI Taxonomy" id="496014"/>
    <lineage>
        <taxon>Bacteria</taxon>
        <taxon>Bacillati</taxon>
        <taxon>Actinomycetota</taxon>
        <taxon>Thermoleophilia</taxon>
        <taxon>Solirubrobacterales</taxon>
        <taxon>Baekduiaceae</taxon>
        <taxon>Baekduia</taxon>
    </lineage>
</organism>
<evidence type="ECO:0000313" key="4">
    <source>
        <dbReference type="Proteomes" id="UP000321805"/>
    </source>
</evidence>
<dbReference type="SUPFAM" id="SSF51679">
    <property type="entry name" value="Bacterial luciferase-like"/>
    <property type="match status" value="1"/>
</dbReference>
<dbReference type="OrthoDB" id="7816697at2"/>
<dbReference type="KEGG" id="bsol:FSW04_06545"/>
<dbReference type="Gene3D" id="3.20.20.30">
    <property type="entry name" value="Luciferase-like domain"/>
    <property type="match status" value="1"/>
</dbReference>
<dbReference type="InterPro" id="IPR011251">
    <property type="entry name" value="Luciferase-like_dom"/>
</dbReference>
<gene>
    <name evidence="3" type="ORF">FSW04_06545</name>
</gene>
<protein>
    <submittedName>
        <fullName evidence="3">LLM class flavin-dependent oxidoreductase</fullName>
    </submittedName>
</protein>
<keyword evidence="1" id="KW-0560">Oxidoreductase</keyword>
<dbReference type="Proteomes" id="UP000321805">
    <property type="component" value="Chromosome"/>
</dbReference>
<dbReference type="InterPro" id="IPR036661">
    <property type="entry name" value="Luciferase-like_sf"/>
</dbReference>
<dbReference type="InterPro" id="IPR050564">
    <property type="entry name" value="F420-G6PD/mer"/>
</dbReference>
<accession>A0A5B8U2J7</accession>
<reference evidence="3 4" key="1">
    <citation type="journal article" date="2018" name="J. Microbiol.">
        <title>Baekduia soli gen. nov., sp. nov., a novel bacterium isolated from the soil of Baekdu Mountain and proposal of a novel family name, Baekduiaceae fam. nov.</title>
        <authorList>
            <person name="An D.S."/>
            <person name="Siddiqi M.Z."/>
            <person name="Kim K.H."/>
            <person name="Yu H.S."/>
            <person name="Im W.T."/>
        </authorList>
    </citation>
    <scope>NUCLEOTIDE SEQUENCE [LARGE SCALE GENOMIC DNA]</scope>
    <source>
        <strain evidence="3 4">BR7-21</strain>
    </source>
</reference>
<dbReference type="AlphaFoldDB" id="A0A5B8U2J7"/>
<feature type="domain" description="Luciferase-like" evidence="2">
    <location>
        <begin position="11"/>
        <end position="306"/>
    </location>
</feature>
<dbReference type="PANTHER" id="PTHR43244:SF1">
    <property type="entry name" value="5,10-METHYLENETETRAHYDROMETHANOPTERIN REDUCTASE"/>
    <property type="match status" value="1"/>
</dbReference>
<dbReference type="CDD" id="cd01097">
    <property type="entry name" value="Tetrahydromethanopterin_reductase"/>
    <property type="match status" value="1"/>
</dbReference>
<name>A0A5B8U2J7_9ACTN</name>
<dbReference type="EMBL" id="CP042430">
    <property type="protein sequence ID" value="QEC47279.1"/>
    <property type="molecule type" value="Genomic_DNA"/>
</dbReference>
<evidence type="ECO:0000256" key="1">
    <source>
        <dbReference type="ARBA" id="ARBA00023002"/>
    </source>
</evidence>
<dbReference type="Pfam" id="PF00296">
    <property type="entry name" value="Bac_luciferase"/>
    <property type="match status" value="1"/>
</dbReference>
<proteinExistence type="predicted"/>
<dbReference type="PANTHER" id="PTHR43244">
    <property type="match status" value="1"/>
</dbReference>
<evidence type="ECO:0000259" key="2">
    <source>
        <dbReference type="Pfam" id="PF00296"/>
    </source>
</evidence>
<dbReference type="RefSeq" id="WP_146917552.1">
    <property type="nucleotide sequence ID" value="NZ_CP042430.1"/>
</dbReference>
<dbReference type="GO" id="GO:0016705">
    <property type="term" value="F:oxidoreductase activity, acting on paired donors, with incorporation or reduction of molecular oxygen"/>
    <property type="evidence" value="ECO:0007669"/>
    <property type="project" value="InterPro"/>
</dbReference>